<evidence type="ECO:0000313" key="1">
    <source>
        <dbReference type="EMBL" id="GGN40333.1"/>
    </source>
</evidence>
<gene>
    <name evidence="1" type="ORF">GCM10011578_087670</name>
</gene>
<dbReference type="Proteomes" id="UP000653411">
    <property type="component" value="Unassembled WGS sequence"/>
</dbReference>
<dbReference type="AlphaFoldDB" id="A0A917XMP2"/>
<keyword evidence="2" id="KW-1185">Reference proteome</keyword>
<name>A0A917XMP2_9ACTN</name>
<organism evidence="1 2">
    <name type="scientific">Streptomyces fuscichromogenes</name>
    <dbReference type="NCBI Taxonomy" id="1324013"/>
    <lineage>
        <taxon>Bacteria</taxon>
        <taxon>Bacillati</taxon>
        <taxon>Actinomycetota</taxon>
        <taxon>Actinomycetes</taxon>
        <taxon>Kitasatosporales</taxon>
        <taxon>Streptomycetaceae</taxon>
        <taxon>Streptomyces</taxon>
    </lineage>
</organism>
<protein>
    <submittedName>
        <fullName evidence="1">Uncharacterized protein</fullName>
    </submittedName>
</protein>
<evidence type="ECO:0000313" key="2">
    <source>
        <dbReference type="Proteomes" id="UP000653411"/>
    </source>
</evidence>
<reference evidence="1" key="1">
    <citation type="journal article" date="2014" name="Int. J. Syst. Evol. Microbiol.">
        <title>Complete genome sequence of Corynebacterium casei LMG S-19264T (=DSM 44701T), isolated from a smear-ripened cheese.</title>
        <authorList>
            <consortium name="US DOE Joint Genome Institute (JGI-PGF)"/>
            <person name="Walter F."/>
            <person name="Albersmeier A."/>
            <person name="Kalinowski J."/>
            <person name="Ruckert C."/>
        </authorList>
    </citation>
    <scope>NUCLEOTIDE SEQUENCE</scope>
    <source>
        <strain evidence="1">CGMCC 4.7110</strain>
    </source>
</reference>
<dbReference type="EMBL" id="BMML01000032">
    <property type="protein sequence ID" value="GGN40333.1"/>
    <property type="molecule type" value="Genomic_DNA"/>
</dbReference>
<proteinExistence type="predicted"/>
<comment type="caution">
    <text evidence="1">The sequence shown here is derived from an EMBL/GenBank/DDBJ whole genome shotgun (WGS) entry which is preliminary data.</text>
</comment>
<reference evidence="1" key="2">
    <citation type="submission" date="2020-09" db="EMBL/GenBank/DDBJ databases">
        <authorList>
            <person name="Sun Q."/>
            <person name="Zhou Y."/>
        </authorList>
    </citation>
    <scope>NUCLEOTIDE SEQUENCE</scope>
    <source>
        <strain evidence="1">CGMCC 4.7110</strain>
    </source>
</reference>
<sequence>MQARLGERAQGTGAVVVGLVEARRSADVRNGAVPGIDEVADGERAARHLVDGDRAPGRPLGHPVDDERDAVSAESLDVAAGCVGRGEQDAPHALLSEEREVLGFLPAGALRAVADG</sequence>
<accession>A0A917XMP2</accession>